<dbReference type="GO" id="GO:0016020">
    <property type="term" value="C:membrane"/>
    <property type="evidence" value="ECO:0007669"/>
    <property type="project" value="TreeGrafter"/>
</dbReference>
<dbReference type="InterPro" id="IPR050266">
    <property type="entry name" value="AB_hydrolase_sf"/>
</dbReference>
<keyword evidence="2" id="KW-0472">Membrane</keyword>
<dbReference type="EMBL" id="FNFM01000008">
    <property type="protein sequence ID" value="SDK49455.1"/>
    <property type="molecule type" value="Genomic_DNA"/>
</dbReference>
<feature type="transmembrane region" description="Helical" evidence="2">
    <location>
        <begin position="6"/>
        <end position="26"/>
    </location>
</feature>
<dbReference type="Pfam" id="PF12697">
    <property type="entry name" value="Abhydrolase_6"/>
    <property type="match status" value="1"/>
</dbReference>
<keyword evidence="2" id="KW-0812">Transmembrane</keyword>
<organism evidence="4 5">
    <name type="scientific">Actinopolyspora mzabensis</name>
    <dbReference type="NCBI Taxonomy" id="995066"/>
    <lineage>
        <taxon>Bacteria</taxon>
        <taxon>Bacillati</taxon>
        <taxon>Actinomycetota</taxon>
        <taxon>Actinomycetes</taxon>
        <taxon>Actinopolysporales</taxon>
        <taxon>Actinopolysporaceae</taxon>
        <taxon>Actinopolyspora</taxon>
    </lineage>
</organism>
<dbReference type="PANTHER" id="PTHR43798:SF5">
    <property type="entry name" value="MONOACYLGLYCEROL LIPASE ABHD6"/>
    <property type="match status" value="1"/>
</dbReference>
<gene>
    <name evidence="4" type="ORF">SAMN04487820_108248</name>
</gene>
<sequence>MGKSSALWAGGIGLLAGIGLVGGSCYQELMQRRDREWSHPPGELVEVNGHLLHLHREGEREHGPTVVFENGMTCPSQEWEWIAPRIAEHTGTLRYDRPGNGFSEPTPHPRTADRMVAELETAIELSGAPGPYILVGHSFGGLLVRHFAHRNPQRTAGVVLVDATHPEELERSPRQQRGLPWLEQTMYTWWAKARLGLLRHGRMDSPLDELPPAAAAAVRERMSTPGAWRAALRELHAWRDSIQHETSGLSLPGGCALSVVTAGKQISNDPVHGQLQRELAELSGESSHTVVDDADHYTLVSSPEHAERVVRAIELVARASRVGAGDEAPERTAPTAERSEP</sequence>
<reference evidence="5" key="1">
    <citation type="submission" date="2016-10" db="EMBL/GenBank/DDBJ databases">
        <authorList>
            <person name="Varghese N."/>
            <person name="Submissions S."/>
        </authorList>
    </citation>
    <scope>NUCLEOTIDE SEQUENCE [LARGE SCALE GENOMIC DNA]</scope>
    <source>
        <strain evidence="5">DSM 45460</strain>
    </source>
</reference>
<dbReference type="OrthoDB" id="7185741at2"/>
<dbReference type="Gene3D" id="3.40.50.1820">
    <property type="entry name" value="alpha/beta hydrolase"/>
    <property type="match status" value="1"/>
</dbReference>
<dbReference type="AlphaFoldDB" id="A0A1G9CDF2"/>
<dbReference type="InterPro" id="IPR000073">
    <property type="entry name" value="AB_hydrolase_1"/>
</dbReference>
<accession>A0A1G9CDF2</accession>
<dbReference type="GO" id="GO:0047372">
    <property type="term" value="F:monoacylglycerol lipase activity"/>
    <property type="evidence" value="ECO:0007669"/>
    <property type="project" value="TreeGrafter"/>
</dbReference>
<dbReference type="InterPro" id="IPR029058">
    <property type="entry name" value="AB_hydrolase_fold"/>
</dbReference>
<dbReference type="GO" id="GO:0046464">
    <property type="term" value="P:acylglycerol catabolic process"/>
    <property type="evidence" value="ECO:0007669"/>
    <property type="project" value="TreeGrafter"/>
</dbReference>
<evidence type="ECO:0000313" key="4">
    <source>
        <dbReference type="EMBL" id="SDK49455.1"/>
    </source>
</evidence>
<proteinExistence type="predicted"/>
<evidence type="ECO:0000256" key="1">
    <source>
        <dbReference type="SAM" id="MobiDB-lite"/>
    </source>
</evidence>
<evidence type="ECO:0000313" key="5">
    <source>
        <dbReference type="Proteomes" id="UP000199213"/>
    </source>
</evidence>
<evidence type="ECO:0000256" key="2">
    <source>
        <dbReference type="SAM" id="Phobius"/>
    </source>
</evidence>
<dbReference type="Proteomes" id="UP000199213">
    <property type="component" value="Unassembled WGS sequence"/>
</dbReference>
<keyword evidence="5" id="KW-1185">Reference proteome</keyword>
<feature type="domain" description="AB hydrolase-1" evidence="3">
    <location>
        <begin position="66"/>
        <end position="311"/>
    </location>
</feature>
<dbReference type="PROSITE" id="PS51257">
    <property type="entry name" value="PROKAR_LIPOPROTEIN"/>
    <property type="match status" value="1"/>
</dbReference>
<name>A0A1G9CDF2_ACTMZ</name>
<keyword evidence="2" id="KW-1133">Transmembrane helix</keyword>
<evidence type="ECO:0000259" key="3">
    <source>
        <dbReference type="Pfam" id="PF12697"/>
    </source>
</evidence>
<dbReference type="RefSeq" id="WP_092629113.1">
    <property type="nucleotide sequence ID" value="NZ_FNFM01000008.1"/>
</dbReference>
<protein>
    <submittedName>
        <fullName evidence="4">Pimeloyl-ACP methyl ester carboxylesterase</fullName>
    </submittedName>
</protein>
<dbReference type="PANTHER" id="PTHR43798">
    <property type="entry name" value="MONOACYLGLYCEROL LIPASE"/>
    <property type="match status" value="1"/>
</dbReference>
<feature type="region of interest" description="Disordered" evidence="1">
    <location>
        <begin position="320"/>
        <end position="341"/>
    </location>
</feature>
<dbReference type="SUPFAM" id="SSF53474">
    <property type="entry name" value="alpha/beta-Hydrolases"/>
    <property type="match status" value="1"/>
</dbReference>